<dbReference type="InterPro" id="IPR029058">
    <property type="entry name" value="AB_hydrolase_fold"/>
</dbReference>
<sequence>MADLVRGIVNSKSLSPEQKEAVKAKLSEVCGQTVSDYLTNGPRYPNWTLGMQTTVEAIKTGFGSMRPMNRVVMTTENFDIKVFGEAVTVIRDMPVDISGYPGKLGREEWSTHSNEFRNVLTESLFSGSEYGFIRDRIQREINVPRQLYSEIVFHNSLLDKTINSGYKEESFFSLSPLSSDEVVLIHFHGGSYCYECPGTYRRAMIDISKATGCRVFLPKYRLAPDHPFPAAILDGAEFYYHMQSLGYKPENIIVCGDSAGGNLALSLLQVLKAAGSKQPRGAISISPWSDLNPITDSYVRNLKYDFLANIPISSVYNPSGLYLNPGKPLNKEIYELMKSPFVSPVCADYDGCPPIYVQSGELELIVDDIDKLGEKIGSKQVMITGKDHPGFESLSTRNAYEKFYGMVHVPFLFEDAAEYHAILEGIGNWVKKLTKESKLD</sequence>
<accession>A0A2T9YYV9</accession>
<dbReference type="OrthoDB" id="408631at2759"/>
<dbReference type="EMBL" id="MBFS01002432">
    <property type="protein sequence ID" value="PVU97528.1"/>
    <property type="molecule type" value="Genomic_DNA"/>
</dbReference>
<organism evidence="3 4">
    <name type="scientific">Smittium megazygosporum</name>
    <dbReference type="NCBI Taxonomy" id="133381"/>
    <lineage>
        <taxon>Eukaryota</taxon>
        <taxon>Fungi</taxon>
        <taxon>Fungi incertae sedis</taxon>
        <taxon>Zoopagomycota</taxon>
        <taxon>Kickxellomycotina</taxon>
        <taxon>Harpellomycetes</taxon>
        <taxon>Harpellales</taxon>
        <taxon>Legeriomycetaceae</taxon>
        <taxon>Smittium</taxon>
    </lineage>
</organism>
<evidence type="ECO:0000313" key="3">
    <source>
        <dbReference type="EMBL" id="PVU97528.1"/>
    </source>
</evidence>
<reference evidence="3 4" key="1">
    <citation type="journal article" date="2018" name="MBio">
        <title>Comparative Genomics Reveals the Core Gene Toolbox for the Fungus-Insect Symbiosis.</title>
        <authorList>
            <person name="Wang Y."/>
            <person name="Stata M."/>
            <person name="Wang W."/>
            <person name="Stajich J.E."/>
            <person name="White M.M."/>
            <person name="Moncalvo J.M."/>
        </authorList>
    </citation>
    <scope>NUCLEOTIDE SEQUENCE [LARGE SCALE GENOMIC DNA]</scope>
    <source>
        <strain evidence="3 4">SC-DP-2</strain>
    </source>
</reference>
<dbReference type="Proteomes" id="UP000245609">
    <property type="component" value="Unassembled WGS sequence"/>
</dbReference>
<dbReference type="GO" id="GO:0016787">
    <property type="term" value="F:hydrolase activity"/>
    <property type="evidence" value="ECO:0007669"/>
    <property type="project" value="UniProtKB-KW"/>
</dbReference>
<dbReference type="InterPro" id="IPR050300">
    <property type="entry name" value="GDXG_lipolytic_enzyme"/>
</dbReference>
<proteinExistence type="predicted"/>
<evidence type="ECO:0000256" key="1">
    <source>
        <dbReference type="ARBA" id="ARBA00022801"/>
    </source>
</evidence>
<gene>
    <name evidence="3" type="ORF">BB560_005734</name>
</gene>
<name>A0A2T9YYV9_9FUNG</name>
<feature type="domain" description="Alpha/beta hydrolase fold-3" evidence="2">
    <location>
        <begin position="184"/>
        <end position="390"/>
    </location>
</feature>
<protein>
    <recommendedName>
        <fullName evidence="2">Alpha/beta hydrolase fold-3 domain-containing protein</fullName>
    </recommendedName>
</protein>
<dbReference type="InterPro" id="IPR013094">
    <property type="entry name" value="AB_hydrolase_3"/>
</dbReference>
<keyword evidence="4" id="KW-1185">Reference proteome</keyword>
<dbReference type="PANTHER" id="PTHR48081:SF8">
    <property type="entry name" value="ALPHA_BETA HYDROLASE FOLD-3 DOMAIN-CONTAINING PROTEIN-RELATED"/>
    <property type="match status" value="1"/>
</dbReference>
<dbReference type="STRING" id="133381.A0A2T9YYV9"/>
<dbReference type="Gene3D" id="3.40.50.1820">
    <property type="entry name" value="alpha/beta hydrolase"/>
    <property type="match status" value="1"/>
</dbReference>
<dbReference type="SUPFAM" id="SSF53474">
    <property type="entry name" value="alpha/beta-Hydrolases"/>
    <property type="match status" value="1"/>
</dbReference>
<dbReference type="Pfam" id="PF07859">
    <property type="entry name" value="Abhydrolase_3"/>
    <property type="match status" value="1"/>
</dbReference>
<evidence type="ECO:0000313" key="4">
    <source>
        <dbReference type="Proteomes" id="UP000245609"/>
    </source>
</evidence>
<dbReference type="PANTHER" id="PTHR48081">
    <property type="entry name" value="AB HYDROLASE SUPERFAMILY PROTEIN C4A8.06C"/>
    <property type="match status" value="1"/>
</dbReference>
<dbReference type="AlphaFoldDB" id="A0A2T9YYV9"/>
<evidence type="ECO:0000259" key="2">
    <source>
        <dbReference type="Pfam" id="PF07859"/>
    </source>
</evidence>
<comment type="caution">
    <text evidence="3">The sequence shown here is derived from an EMBL/GenBank/DDBJ whole genome shotgun (WGS) entry which is preliminary data.</text>
</comment>
<keyword evidence="1" id="KW-0378">Hydrolase</keyword>